<dbReference type="InterPro" id="IPR003399">
    <property type="entry name" value="Mce/MlaD"/>
</dbReference>
<dbReference type="Proteomes" id="UP000266091">
    <property type="component" value="Unassembled WGS sequence"/>
</dbReference>
<comment type="caution">
    <text evidence="3">The sequence shown here is derived from an EMBL/GenBank/DDBJ whole genome shotgun (WGS) entry which is preliminary data.</text>
</comment>
<keyword evidence="4" id="KW-1185">Reference proteome</keyword>
<proteinExistence type="predicted"/>
<evidence type="ECO:0000256" key="1">
    <source>
        <dbReference type="SAM" id="Phobius"/>
    </source>
</evidence>
<dbReference type="GO" id="GO:0005543">
    <property type="term" value="F:phospholipid binding"/>
    <property type="evidence" value="ECO:0007669"/>
    <property type="project" value="TreeGrafter"/>
</dbReference>
<dbReference type="GO" id="GO:0005548">
    <property type="term" value="F:phospholipid transporter activity"/>
    <property type="evidence" value="ECO:0007669"/>
    <property type="project" value="TreeGrafter"/>
</dbReference>
<evidence type="ECO:0000259" key="2">
    <source>
        <dbReference type="Pfam" id="PF02470"/>
    </source>
</evidence>
<evidence type="ECO:0000313" key="3">
    <source>
        <dbReference type="EMBL" id="GBO93156.1"/>
    </source>
</evidence>
<keyword evidence="1" id="KW-1133">Transmembrane helix</keyword>
<name>A0A388SAC0_9BURK</name>
<gene>
    <name evidence="3" type="ORF">MESMUL_05100</name>
</gene>
<dbReference type="InterPro" id="IPR030970">
    <property type="entry name" value="ABC_MlaD"/>
</dbReference>
<dbReference type="InterPro" id="IPR052336">
    <property type="entry name" value="MlaD_Phospholipid_Transporter"/>
</dbReference>
<dbReference type="EMBL" id="BGZJ01000001">
    <property type="protein sequence ID" value="GBO93156.1"/>
    <property type="molecule type" value="Genomic_DNA"/>
</dbReference>
<dbReference type="PANTHER" id="PTHR33371:SF4">
    <property type="entry name" value="INTERMEMBRANE PHOSPHOLIPID TRANSPORT SYSTEM BINDING PROTEIN MLAD"/>
    <property type="match status" value="1"/>
</dbReference>
<keyword evidence="1" id="KW-0812">Transmembrane</keyword>
<reference evidence="3 4" key="1">
    <citation type="journal article" date="2018" name="Int. J. Syst. Evol. Microbiol.">
        <title>Mesosutterella multiformis gen. nov., sp. nov., a member of the family Sutterellaceae and Sutterella megalosphaeroides sp. nov., isolated from human faeces.</title>
        <authorList>
            <person name="Sakamoto M."/>
            <person name="Ikeyama N."/>
            <person name="Kunihiro T."/>
            <person name="Iino T."/>
            <person name="Yuki M."/>
            <person name="Ohkuma M."/>
        </authorList>
    </citation>
    <scope>NUCLEOTIDE SEQUENCE [LARGE SCALE GENOMIC DNA]</scope>
    <source>
        <strain evidence="3 4">4NBBH2</strain>
    </source>
</reference>
<accession>A0A388SAC0</accession>
<sequence>MEQKKTDFLVGLFVILGVVALLFMALKAGNMLSLNIGQKTYEVTAVFANAGGLKPRAAVSSAGVTVGRVKSIELDPKTFQAVVTLDIYSQYQFPADSQARILTAGLLGEKYIGLEAGSDDANLKNGGRIEQTQSAIVLENLVSQFLFNTAEKKGTAPEKAE</sequence>
<dbReference type="AlphaFoldDB" id="A0A388SAC0"/>
<keyword evidence="1" id="KW-0472">Membrane</keyword>
<dbReference type="PANTHER" id="PTHR33371">
    <property type="entry name" value="INTERMEMBRANE PHOSPHOLIPID TRANSPORT SYSTEM BINDING PROTEIN MLAD-RELATED"/>
    <property type="match status" value="1"/>
</dbReference>
<organism evidence="3 4">
    <name type="scientific">Mesosutterella multiformis</name>
    <dbReference type="NCBI Taxonomy" id="2259133"/>
    <lineage>
        <taxon>Bacteria</taxon>
        <taxon>Pseudomonadati</taxon>
        <taxon>Pseudomonadota</taxon>
        <taxon>Betaproteobacteria</taxon>
        <taxon>Burkholderiales</taxon>
        <taxon>Sutterellaceae</taxon>
        <taxon>Mesosutterella</taxon>
    </lineage>
</organism>
<dbReference type="OrthoDB" id="9788420at2"/>
<evidence type="ECO:0000313" key="4">
    <source>
        <dbReference type="Proteomes" id="UP000266091"/>
    </source>
</evidence>
<dbReference type="RefSeq" id="WP_116269601.1">
    <property type="nucleotide sequence ID" value="NZ_BGZJ01000001.1"/>
</dbReference>
<dbReference type="Pfam" id="PF02470">
    <property type="entry name" value="MlaD"/>
    <property type="match status" value="1"/>
</dbReference>
<feature type="domain" description="Mce/MlaD" evidence="2">
    <location>
        <begin position="39"/>
        <end position="117"/>
    </location>
</feature>
<protein>
    <submittedName>
        <fullName evidence="3">Outer membrane lipid asymmetry maintenance protein MlaD</fullName>
    </submittedName>
</protein>
<dbReference type="NCBIfam" id="TIGR04430">
    <property type="entry name" value="OM_asym_MlaD"/>
    <property type="match status" value="1"/>
</dbReference>
<feature type="transmembrane region" description="Helical" evidence="1">
    <location>
        <begin position="6"/>
        <end position="26"/>
    </location>
</feature>